<keyword evidence="3" id="KW-0378">Hydrolase</keyword>
<proteinExistence type="inferred from homology"/>
<feature type="domain" description="Peptidase S8/S53" evidence="5">
    <location>
        <begin position="93"/>
        <end position="150"/>
    </location>
</feature>
<name>A0A699Z2I8_HAELA</name>
<evidence type="ECO:0000313" key="7">
    <source>
        <dbReference type="Proteomes" id="UP000485058"/>
    </source>
</evidence>
<dbReference type="SUPFAM" id="SSF49785">
    <property type="entry name" value="Galactose-binding domain-like"/>
    <property type="match status" value="1"/>
</dbReference>
<keyword evidence="7" id="KW-1185">Reference proteome</keyword>
<dbReference type="AlphaFoldDB" id="A0A699Z2I8"/>
<comment type="caution">
    <text evidence="6">The sequence shown here is derived from an EMBL/GenBank/DDBJ whole genome shotgun (WGS) entry which is preliminary data.</text>
</comment>
<evidence type="ECO:0000256" key="2">
    <source>
        <dbReference type="ARBA" id="ARBA00022670"/>
    </source>
</evidence>
<evidence type="ECO:0000256" key="1">
    <source>
        <dbReference type="ARBA" id="ARBA00011073"/>
    </source>
</evidence>
<dbReference type="InterPro" id="IPR000209">
    <property type="entry name" value="Peptidase_S8/S53_dom"/>
</dbReference>
<dbReference type="EMBL" id="BLLF01000640">
    <property type="protein sequence ID" value="GFH13678.1"/>
    <property type="molecule type" value="Genomic_DNA"/>
</dbReference>
<evidence type="ECO:0000256" key="4">
    <source>
        <dbReference type="ARBA" id="ARBA00022825"/>
    </source>
</evidence>
<comment type="similarity">
    <text evidence="1">Belongs to the peptidase S8 family.</text>
</comment>
<dbReference type="InterPro" id="IPR023828">
    <property type="entry name" value="Peptidase_S8_Ser-AS"/>
</dbReference>
<dbReference type="PANTHER" id="PTHR43399">
    <property type="entry name" value="SUBTILISIN-RELATED"/>
    <property type="match status" value="1"/>
</dbReference>
<dbReference type="InterPro" id="IPR051048">
    <property type="entry name" value="Peptidase_S8/S53_subtilisin"/>
</dbReference>
<dbReference type="PANTHER" id="PTHR43399:SF4">
    <property type="entry name" value="CELL WALL-ASSOCIATED PROTEASE"/>
    <property type="match status" value="1"/>
</dbReference>
<gene>
    <name evidence="6" type="ORF">HaLaN_09611</name>
</gene>
<accession>A0A699Z2I8</accession>
<evidence type="ECO:0000313" key="6">
    <source>
        <dbReference type="EMBL" id="GFH13678.1"/>
    </source>
</evidence>
<dbReference type="InterPro" id="IPR036852">
    <property type="entry name" value="Peptidase_S8/S53_dom_sf"/>
</dbReference>
<dbReference type="GO" id="GO:0006508">
    <property type="term" value="P:proteolysis"/>
    <property type="evidence" value="ECO:0007669"/>
    <property type="project" value="UniProtKB-KW"/>
</dbReference>
<dbReference type="Gene3D" id="2.60.120.380">
    <property type="match status" value="1"/>
</dbReference>
<evidence type="ECO:0000259" key="5">
    <source>
        <dbReference type="Pfam" id="PF00082"/>
    </source>
</evidence>
<dbReference type="SUPFAM" id="SSF52743">
    <property type="entry name" value="Subtilisin-like"/>
    <property type="match status" value="1"/>
</dbReference>
<dbReference type="Gene3D" id="3.40.50.200">
    <property type="entry name" value="Peptidase S8/S53 domain"/>
    <property type="match status" value="1"/>
</dbReference>
<reference evidence="6 7" key="1">
    <citation type="submission" date="2020-02" db="EMBL/GenBank/DDBJ databases">
        <title>Draft genome sequence of Haematococcus lacustris strain NIES-144.</title>
        <authorList>
            <person name="Morimoto D."/>
            <person name="Nakagawa S."/>
            <person name="Yoshida T."/>
            <person name="Sawayama S."/>
        </authorList>
    </citation>
    <scope>NUCLEOTIDE SEQUENCE [LARGE SCALE GENOMIC DNA]</scope>
    <source>
        <strain evidence="6 7">NIES-144</strain>
    </source>
</reference>
<dbReference type="GO" id="GO:0004252">
    <property type="term" value="F:serine-type endopeptidase activity"/>
    <property type="evidence" value="ECO:0007669"/>
    <property type="project" value="InterPro"/>
</dbReference>
<keyword evidence="4" id="KW-0720">Serine protease</keyword>
<dbReference type="InterPro" id="IPR008979">
    <property type="entry name" value="Galactose-bd-like_sf"/>
</dbReference>
<organism evidence="6 7">
    <name type="scientific">Haematococcus lacustris</name>
    <name type="common">Green alga</name>
    <name type="synonym">Haematococcus pluvialis</name>
    <dbReference type="NCBI Taxonomy" id="44745"/>
    <lineage>
        <taxon>Eukaryota</taxon>
        <taxon>Viridiplantae</taxon>
        <taxon>Chlorophyta</taxon>
        <taxon>core chlorophytes</taxon>
        <taxon>Chlorophyceae</taxon>
        <taxon>CS clade</taxon>
        <taxon>Chlamydomonadales</taxon>
        <taxon>Haematococcaceae</taxon>
        <taxon>Haematococcus</taxon>
    </lineage>
</organism>
<keyword evidence="2" id="KW-0645">Protease</keyword>
<sequence>MLFALGDELANSSIPLMGLSGLHGSQLMDMFANGWNVTLTSYQDPYSNAMWFSSYGATLSSNRSVAQTQVWDPHSRLPREGGTAPHCVFQAADVRIKPEVMAPGALLSAHASGGYTGRMDRCAASLNLGTSMSCPSVAGAATLVRQYFTDGYYPTGARVRSDAFNPSASLLRAMLVAGTTNMSSLTPYDVRHGFGFVDIGRSLPLRGGPPTWKLQVVNRAVFSRPGQSHTYRVRATGRSALIITLAYMDWPAFPGVATLVNDLDLKVTAPNGAVLWGNDFEGGDFMNNIEKLVIPYPRAGVYTVQVSAYYLFITARPQPYSLVVLGGVNTTRTLNRVARH</sequence>
<dbReference type="Pfam" id="PF00082">
    <property type="entry name" value="Peptidase_S8"/>
    <property type="match status" value="1"/>
</dbReference>
<protein>
    <recommendedName>
        <fullName evidence="5">Peptidase S8/S53 domain-containing protein</fullName>
    </recommendedName>
</protein>
<dbReference type="PROSITE" id="PS00138">
    <property type="entry name" value="SUBTILASE_SER"/>
    <property type="match status" value="1"/>
</dbReference>
<evidence type="ECO:0000256" key="3">
    <source>
        <dbReference type="ARBA" id="ARBA00022801"/>
    </source>
</evidence>
<dbReference type="Proteomes" id="UP000485058">
    <property type="component" value="Unassembled WGS sequence"/>
</dbReference>